<evidence type="ECO:0000313" key="11">
    <source>
        <dbReference type="Proteomes" id="UP000612362"/>
    </source>
</evidence>
<dbReference type="PROSITE" id="PS50928">
    <property type="entry name" value="ABC_TM1"/>
    <property type="match status" value="1"/>
</dbReference>
<accession>A0A8J3MUE2</accession>
<proteinExistence type="inferred from homology"/>
<dbReference type="InterPro" id="IPR051393">
    <property type="entry name" value="ABC_transporter_permease"/>
</dbReference>
<feature type="transmembrane region" description="Helical" evidence="7">
    <location>
        <begin position="285"/>
        <end position="309"/>
    </location>
</feature>
<comment type="caution">
    <text evidence="10">The sequence shown here is derived from an EMBL/GenBank/DDBJ whole genome shotgun (WGS) entry which is preliminary data.</text>
</comment>
<sequence>MSAGSLAKHAGDSSAQQGRPAKGLSRRQREAFAAYLFLLPDVLGLTIFLAVPMLFSLGLGFFESDGFGNFAFAGLGNYTQMFSDEQFLASLRTTLLYVFVLTPLLFIVSLALALLVRQKIPLIGVLRSMLFMPYVISLVVVGFVWRFMLTDQVGIVNQLLQFLHLPTPSWLGDPNVALWTVILVNVWFGMGYYMIIFVAGLQDIPREYYEAAEIDGAGGWNAFWNVTWPLLKPTSFFVLLVSIVSSVSGAQGFDLIYVMTKGGPAQSTSLGIFYIYQQAFQFGHYGYAAAMASFLVGILLIATLIMFALTKGGRFESD</sequence>
<keyword evidence="4 7" id="KW-0812">Transmembrane</keyword>
<reference evidence="10" key="1">
    <citation type="submission" date="2020-10" db="EMBL/GenBank/DDBJ databases">
        <title>Taxonomic study of unclassified bacteria belonging to the class Ktedonobacteria.</title>
        <authorList>
            <person name="Yabe S."/>
            <person name="Wang C.M."/>
            <person name="Zheng Y."/>
            <person name="Sakai Y."/>
            <person name="Cavaletti L."/>
            <person name="Monciardini P."/>
            <person name="Donadio S."/>
        </authorList>
    </citation>
    <scope>NUCLEOTIDE SEQUENCE</scope>
    <source>
        <strain evidence="10">SOSP1-1</strain>
    </source>
</reference>
<keyword evidence="11" id="KW-1185">Reference proteome</keyword>
<dbReference type="GO" id="GO:0055085">
    <property type="term" value="P:transmembrane transport"/>
    <property type="evidence" value="ECO:0007669"/>
    <property type="project" value="InterPro"/>
</dbReference>
<evidence type="ECO:0000256" key="4">
    <source>
        <dbReference type="ARBA" id="ARBA00022692"/>
    </source>
</evidence>
<evidence type="ECO:0000256" key="3">
    <source>
        <dbReference type="ARBA" id="ARBA00022475"/>
    </source>
</evidence>
<feature type="region of interest" description="Disordered" evidence="8">
    <location>
        <begin position="1"/>
        <end position="23"/>
    </location>
</feature>
<dbReference type="Pfam" id="PF00528">
    <property type="entry name" value="BPD_transp_1"/>
    <property type="match status" value="1"/>
</dbReference>
<evidence type="ECO:0000313" key="10">
    <source>
        <dbReference type="EMBL" id="GHO46528.1"/>
    </source>
</evidence>
<keyword evidence="6 7" id="KW-0472">Membrane</keyword>
<evidence type="ECO:0000259" key="9">
    <source>
        <dbReference type="PROSITE" id="PS50928"/>
    </source>
</evidence>
<dbReference type="InterPro" id="IPR035906">
    <property type="entry name" value="MetI-like_sf"/>
</dbReference>
<evidence type="ECO:0000256" key="8">
    <source>
        <dbReference type="SAM" id="MobiDB-lite"/>
    </source>
</evidence>
<dbReference type="Gene3D" id="1.10.3720.10">
    <property type="entry name" value="MetI-like"/>
    <property type="match status" value="1"/>
</dbReference>
<feature type="transmembrane region" description="Helical" evidence="7">
    <location>
        <begin position="128"/>
        <end position="148"/>
    </location>
</feature>
<dbReference type="GO" id="GO:0005886">
    <property type="term" value="C:plasma membrane"/>
    <property type="evidence" value="ECO:0007669"/>
    <property type="project" value="UniProtKB-SubCell"/>
</dbReference>
<dbReference type="PANTHER" id="PTHR30193:SF37">
    <property type="entry name" value="INNER MEMBRANE ABC TRANSPORTER PERMEASE PROTEIN YCJO"/>
    <property type="match status" value="1"/>
</dbReference>
<feature type="transmembrane region" description="Helical" evidence="7">
    <location>
        <begin position="176"/>
        <end position="199"/>
    </location>
</feature>
<dbReference type="CDD" id="cd06261">
    <property type="entry name" value="TM_PBP2"/>
    <property type="match status" value="1"/>
</dbReference>
<name>A0A8J3MUE2_9CHLR</name>
<feature type="domain" description="ABC transmembrane type-1" evidence="9">
    <location>
        <begin position="91"/>
        <end position="306"/>
    </location>
</feature>
<gene>
    <name evidence="10" type="ORF">KSX_46910</name>
</gene>
<dbReference type="RefSeq" id="WP_220195901.1">
    <property type="nucleotide sequence ID" value="NZ_BNJF01000002.1"/>
</dbReference>
<keyword evidence="5 7" id="KW-1133">Transmembrane helix</keyword>
<evidence type="ECO:0000256" key="1">
    <source>
        <dbReference type="ARBA" id="ARBA00004651"/>
    </source>
</evidence>
<comment type="subcellular location">
    <subcellularLocation>
        <location evidence="1 7">Cell membrane</location>
        <topology evidence="1 7">Multi-pass membrane protein</topology>
    </subcellularLocation>
</comment>
<dbReference type="AlphaFoldDB" id="A0A8J3MUE2"/>
<evidence type="ECO:0000256" key="6">
    <source>
        <dbReference type="ARBA" id="ARBA00023136"/>
    </source>
</evidence>
<feature type="transmembrane region" description="Helical" evidence="7">
    <location>
        <begin position="236"/>
        <end position="259"/>
    </location>
</feature>
<dbReference type="SUPFAM" id="SSF161098">
    <property type="entry name" value="MetI-like"/>
    <property type="match status" value="1"/>
</dbReference>
<organism evidence="10 11">
    <name type="scientific">Ktedonospora formicarum</name>
    <dbReference type="NCBI Taxonomy" id="2778364"/>
    <lineage>
        <taxon>Bacteria</taxon>
        <taxon>Bacillati</taxon>
        <taxon>Chloroflexota</taxon>
        <taxon>Ktedonobacteria</taxon>
        <taxon>Ktedonobacterales</taxon>
        <taxon>Ktedonobacteraceae</taxon>
        <taxon>Ktedonospora</taxon>
    </lineage>
</organism>
<dbReference type="PANTHER" id="PTHR30193">
    <property type="entry name" value="ABC TRANSPORTER PERMEASE PROTEIN"/>
    <property type="match status" value="1"/>
</dbReference>
<keyword evidence="2 7" id="KW-0813">Transport</keyword>
<dbReference type="Proteomes" id="UP000612362">
    <property type="component" value="Unassembled WGS sequence"/>
</dbReference>
<comment type="similarity">
    <text evidence="7">Belongs to the binding-protein-dependent transport system permease family.</text>
</comment>
<dbReference type="InterPro" id="IPR000515">
    <property type="entry name" value="MetI-like"/>
</dbReference>
<evidence type="ECO:0000256" key="5">
    <source>
        <dbReference type="ARBA" id="ARBA00022989"/>
    </source>
</evidence>
<protein>
    <submittedName>
        <fullName evidence="10">Sugar ABC transporter permease</fullName>
    </submittedName>
</protein>
<feature type="transmembrane region" description="Helical" evidence="7">
    <location>
        <begin position="95"/>
        <end position="116"/>
    </location>
</feature>
<feature type="transmembrane region" description="Helical" evidence="7">
    <location>
        <begin position="32"/>
        <end position="55"/>
    </location>
</feature>
<keyword evidence="3" id="KW-1003">Cell membrane</keyword>
<dbReference type="EMBL" id="BNJF01000002">
    <property type="protein sequence ID" value="GHO46528.1"/>
    <property type="molecule type" value="Genomic_DNA"/>
</dbReference>
<evidence type="ECO:0000256" key="7">
    <source>
        <dbReference type="RuleBase" id="RU363032"/>
    </source>
</evidence>
<evidence type="ECO:0000256" key="2">
    <source>
        <dbReference type="ARBA" id="ARBA00022448"/>
    </source>
</evidence>